<protein>
    <submittedName>
        <fullName evidence="1">Uncharacterized protein</fullName>
    </submittedName>
</protein>
<keyword evidence="2" id="KW-1185">Reference proteome</keyword>
<comment type="caution">
    <text evidence="1">The sequence shown here is derived from an EMBL/GenBank/DDBJ whole genome shotgun (WGS) entry which is preliminary data.</text>
</comment>
<sequence length="121" mass="14331">MQFRNFDPNTNTQITPVELVKKIFNDNNDDTILKSFNIDKYLNKPVNTTTDITKDLLGKYNKIADSINNKVIKSKKSKKKVSTTPLNEYDEYINNKYPFINKLKNEKFHQFLQQRIKELIE</sequence>
<accession>A0AAV5R366</accession>
<reference evidence="1 2" key="1">
    <citation type="journal article" date="2023" name="Elife">
        <title>Identification of key yeast species and microbe-microbe interactions impacting larval growth of Drosophila in the wild.</title>
        <authorList>
            <person name="Mure A."/>
            <person name="Sugiura Y."/>
            <person name="Maeda R."/>
            <person name="Honda K."/>
            <person name="Sakurai N."/>
            <person name="Takahashi Y."/>
            <person name="Watada M."/>
            <person name="Katoh T."/>
            <person name="Gotoh A."/>
            <person name="Gotoh Y."/>
            <person name="Taniguchi I."/>
            <person name="Nakamura K."/>
            <person name="Hayashi T."/>
            <person name="Katayama T."/>
            <person name="Uemura T."/>
            <person name="Hattori Y."/>
        </authorList>
    </citation>
    <scope>NUCLEOTIDE SEQUENCE [LARGE SCALE GENOMIC DNA]</scope>
    <source>
        <strain evidence="1 2">PK-24</strain>
    </source>
</reference>
<dbReference type="Proteomes" id="UP001378960">
    <property type="component" value="Unassembled WGS sequence"/>
</dbReference>
<organism evidence="1 2">
    <name type="scientific">Pichia kluyveri</name>
    <name type="common">Yeast</name>
    <dbReference type="NCBI Taxonomy" id="36015"/>
    <lineage>
        <taxon>Eukaryota</taxon>
        <taxon>Fungi</taxon>
        <taxon>Dikarya</taxon>
        <taxon>Ascomycota</taxon>
        <taxon>Saccharomycotina</taxon>
        <taxon>Pichiomycetes</taxon>
        <taxon>Pichiales</taxon>
        <taxon>Pichiaceae</taxon>
        <taxon>Pichia</taxon>
    </lineage>
</organism>
<dbReference type="AlphaFoldDB" id="A0AAV5R366"/>
<gene>
    <name evidence="1" type="ORF">DAPK24_022860</name>
</gene>
<name>A0AAV5R366_PICKL</name>
<evidence type="ECO:0000313" key="1">
    <source>
        <dbReference type="EMBL" id="GMM45711.1"/>
    </source>
</evidence>
<dbReference type="EMBL" id="BTGB01000003">
    <property type="protein sequence ID" value="GMM45711.1"/>
    <property type="molecule type" value="Genomic_DNA"/>
</dbReference>
<evidence type="ECO:0000313" key="2">
    <source>
        <dbReference type="Proteomes" id="UP001378960"/>
    </source>
</evidence>
<proteinExistence type="predicted"/>